<protein>
    <submittedName>
        <fullName evidence="2">Sugar transporter</fullName>
    </submittedName>
</protein>
<dbReference type="AlphaFoldDB" id="A0A447R761"/>
<keyword evidence="1" id="KW-1133">Transmembrane helix</keyword>
<sequence length="49" mass="5851">MSQGINNNMAASKPRRVVKNLRWWMLILFLLGVTVNYITRNSLAFWRRN</sequence>
<feature type="transmembrane region" description="Helical" evidence="1">
    <location>
        <begin position="21"/>
        <end position="39"/>
    </location>
</feature>
<name>A0A447R761_SALER</name>
<proteinExistence type="predicted"/>
<keyword evidence="2" id="KW-0813">Transport</keyword>
<organism evidence="2 3">
    <name type="scientific">Salmonella enterica subsp. arizonae</name>
    <dbReference type="NCBI Taxonomy" id="59203"/>
    <lineage>
        <taxon>Bacteria</taxon>
        <taxon>Pseudomonadati</taxon>
        <taxon>Pseudomonadota</taxon>
        <taxon>Gammaproteobacteria</taxon>
        <taxon>Enterobacterales</taxon>
        <taxon>Enterobacteriaceae</taxon>
        <taxon>Salmonella</taxon>
    </lineage>
</organism>
<reference evidence="2 3" key="1">
    <citation type="submission" date="2018-12" db="EMBL/GenBank/DDBJ databases">
        <authorList>
            <consortium name="Pathogen Informatics"/>
        </authorList>
    </citation>
    <scope>NUCLEOTIDE SEQUENCE [LARGE SCALE GENOMIC DNA]</scope>
    <source>
        <strain evidence="2 3">NCTC10047</strain>
    </source>
</reference>
<gene>
    <name evidence="2" type="ORF">NCTC10047_04069</name>
</gene>
<evidence type="ECO:0000313" key="3">
    <source>
        <dbReference type="Proteomes" id="UP000275676"/>
    </source>
</evidence>
<dbReference type="EMBL" id="LR134156">
    <property type="protein sequence ID" value="VEA78131.1"/>
    <property type="molecule type" value="Genomic_DNA"/>
</dbReference>
<accession>A0A447R761</accession>
<keyword evidence="1" id="KW-0472">Membrane</keyword>
<dbReference type="Proteomes" id="UP000275676">
    <property type="component" value="Chromosome"/>
</dbReference>
<keyword evidence="1" id="KW-0812">Transmembrane</keyword>
<evidence type="ECO:0000313" key="2">
    <source>
        <dbReference type="EMBL" id="VEA78131.1"/>
    </source>
</evidence>
<keyword evidence="2" id="KW-0762">Sugar transport</keyword>
<evidence type="ECO:0000256" key="1">
    <source>
        <dbReference type="SAM" id="Phobius"/>
    </source>
</evidence>